<reference evidence="1 2" key="1">
    <citation type="submission" date="2020-08" db="EMBL/GenBank/DDBJ databases">
        <title>Genomic Encyclopedia of Type Strains, Phase IV (KMG-IV): sequencing the most valuable type-strain genomes for metagenomic binning, comparative biology and taxonomic classification.</title>
        <authorList>
            <person name="Goeker M."/>
        </authorList>
    </citation>
    <scope>NUCLEOTIDE SEQUENCE [LARGE SCALE GENOMIC DNA]</scope>
    <source>
        <strain evidence="1 2">DSM 29050</strain>
    </source>
</reference>
<protein>
    <submittedName>
        <fullName evidence="1">Uncharacterized protein</fullName>
    </submittedName>
</protein>
<evidence type="ECO:0000313" key="1">
    <source>
        <dbReference type="EMBL" id="MBB3942614.1"/>
    </source>
</evidence>
<name>A0A840B232_9SPHN</name>
<keyword evidence="2" id="KW-1185">Reference proteome</keyword>
<comment type="caution">
    <text evidence="1">The sequence shown here is derived from an EMBL/GenBank/DDBJ whole genome shotgun (WGS) entry which is preliminary data.</text>
</comment>
<dbReference type="EMBL" id="JACIEA010000001">
    <property type="protein sequence ID" value="MBB3942614.1"/>
    <property type="molecule type" value="Genomic_DNA"/>
</dbReference>
<proteinExistence type="predicted"/>
<dbReference type="InterPro" id="IPR032871">
    <property type="entry name" value="AHH_dom_containing"/>
</dbReference>
<sequence>MRTFPRIARAAAPLHHQSHHIIPVGVFAGRAFAAHFDALSFHGFDARQFDRNGVFLPATEGAAIRSGLPLHRGPHRRYNELVAYRVDAIFRDFDRARCQSRARLEAVQRIDLLTLALRAVLRRTSPRMSLNQRDPFHSSACFHDLDSACDAIWLATK</sequence>
<dbReference type="RefSeq" id="WP_183940346.1">
    <property type="nucleotide sequence ID" value="NZ_BAABBG010000001.1"/>
</dbReference>
<dbReference type="Pfam" id="PF14412">
    <property type="entry name" value="AHH"/>
    <property type="match status" value="1"/>
</dbReference>
<evidence type="ECO:0000313" key="2">
    <source>
        <dbReference type="Proteomes" id="UP000581447"/>
    </source>
</evidence>
<accession>A0A840B232</accession>
<dbReference type="Proteomes" id="UP000581447">
    <property type="component" value="Unassembled WGS sequence"/>
</dbReference>
<dbReference type="AlphaFoldDB" id="A0A840B232"/>
<organism evidence="1 2">
    <name type="scientific">Sphingorhabdus rigui</name>
    <dbReference type="NCBI Taxonomy" id="1282858"/>
    <lineage>
        <taxon>Bacteria</taxon>
        <taxon>Pseudomonadati</taxon>
        <taxon>Pseudomonadota</taxon>
        <taxon>Alphaproteobacteria</taxon>
        <taxon>Sphingomonadales</taxon>
        <taxon>Sphingomonadaceae</taxon>
        <taxon>Sphingorhabdus</taxon>
    </lineage>
</organism>
<gene>
    <name evidence="1" type="ORF">GGR91_000836</name>
</gene>